<keyword evidence="8 9" id="KW-0862">Zinc</keyword>
<keyword evidence="11" id="KW-1185">Reference proteome</keyword>
<dbReference type="Proteomes" id="UP000188993">
    <property type="component" value="Chromosome"/>
</dbReference>
<evidence type="ECO:0000256" key="7">
    <source>
        <dbReference type="ARBA" id="ARBA00022801"/>
    </source>
</evidence>
<dbReference type="STRING" id="708126.BW727_100774"/>
<dbReference type="GO" id="GO:0008270">
    <property type="term" value="F:zinc ion binding"/>
    <property type="evidence" value="ECO:0007669"/>
    <property type="project" value="UniProtKB-UniRule"/>
</dbReference>
<evidence type="ECO:0000256" key="5">
    <source>
        <dbReference type="ARBA" id="ARBA00022723"/>
    </source>
</evidence>
<evidence type="ECO:0000256" key="4">
    <source>
        <dbReference type="ARBA" id="ARBA00022722"/>
    </source>
</evidence>
<dbReference type="Gene3D" id="3.40.390.30">
    <property type="entry name" value="Metalloproteases ('zincins'), catalytic domain"/>
    <property type="match status" value="1"/>
</dbReference>
<dbReference type="KEGG" id="jda:BW727_100774"/>
<evidence type="ECO:0000256" key="3">
    <source>
        <dbReference type="ARBA" id="ARBA00022552"/>
    </source>
</evidence>
<comment type="function">
    <text evidence="9">Single strand-specific metallo-endoribonuclease involved in late-stage 70S ribosome quality control and in maturation of the 3' terminus of the 16S rRNA.</text>
</comment>
<evidence type="ECO:0000256" key="1">
    <source>
        <dbReference type="ARBA" id="ARBA00010875"/>
    </source>
</evidence>
<dbReference type="OrthoDB" id="9807740at2"/>
<proteinExistence type="inferred from homology"/>
<dbReference type="PANTHER" id="PTHR46986:SF1">
    <property type="entry name" value="ENDORIBONUCLEASE YBEY, CHLOROPLASTIC"/>
    <property type="match status" value="1"/>
</dbReference>
<dbReference type="PROSITE" id="PS01306">
    <property type="entry name" value="UPF0054"/>
    <property type="match status" value="1"/>
</dbReference>
<dbReference type="InterPro" id="IPR020549">
    <property type="entry name" value="YbeY_CS"/>
</dbReference>
<evidence type="ECO:0000256" key="9">
    <source>
        <dbReference type="HAMAP-Rule" id="MF_00009"/>
    </source>
</evidence>
<feature type="binding site" evidence="9">
    <location>
        <position position="135"/>
    </location>
    <ligand>
        <name>Zn(2+)</name>
        <dbReference type="ChEBI" id="CHEBI:29105"/>
        <note>catalytic</note>
    </ligand>
</feature>
<reference evidence="10 11" key="1">
    <citation type="journal article" date="2014" name="Int. J. Syst. Evol. Microbiol.">
        <title>Jeotgalibaca dankookensis gen. nov., sp. nov., a member of the family Carnobacteriaceae, isolated from seujeot (Korean traditional food).</title>
        <authorList>
            <person name="Lee D.G."/>
            <person name="Trujillo M.E."/>
            <person name="Kang H."/>
            <person name="Ahn T.Y."/>
        </authorList>
    </citation>
    <scope>NUCLEOTIDE SEQUENCE [LARGE SCALE GENOMIC DNA]</scope>
    <source>
        <strain evidence="10 11">EX-07</strain>
    </source>
</reference>
<keyword evidence="2 9" id="KW-0690">Ribosome biogenesis</keyword>
<comment type="cofactor">
    <cofactor evidence="9">
        <name>Zn(2+)</name>
        <dbReference type="ChEBI" id="CHEBI:29105"/>
    </cofactor>
    <text evidence="9">Binds 1 zinc ion.</text>
</comment>
<keyword evidence="3 9" id="KW-0698">rRNA processing</keyword>
<comment type="similarity">
    <text evidence="1 9">Belongs to the endoribonuclease YbeY family.</text>
</comment>
<keyword evidence="9" id="KW-0963">Cytoplasm</keyword>
<dbReference type="EC" id="3.1.-.-" evidence="9"/>
<sequence>MIVIDMFDETELVAPAHLKLVEEIVTFASTFLDLPEKSEMSITFVSDARIQEINREFRHKDQATDVISFALNDETNDDFPINLKSLSVDFPYNLGDIIISVDKTAEQAERYGHSFERELGFLALHGFLHLNGYDHMNAEDEKEMFGLQKEILDAYGLKRES</sequence>
<dbReference type="AlphaFoldDB" id="A0A1S6INN3"/>
<evidence type="ECO:0000256" key="6">
    <source>
        <dbReference type="ARBA" id="ARBA00022759"/>
    </source>
</evidence>
<gene>
    <name evidence="9 10" type="primary">ybeY</name>
    <name evidence="10" type="ORF">BW727_100774</name>
</gene>
<keyword evidence="7 9" id="KW-0378">Hydrolase</keyword>
<evidence type="ECO:0000313" key="10">
    <source>
        <dbReference type="EMBL" id="AQS53167.1"/>
    </source>
</evidence>
<keyword evidence="4 9" id="KW-0540">Nuclease</keyword>
<dbReference type="SUPFAM" id="SSF55486">
    <property type="entry name" value="Metalloproteases ('zincins'), catalytic domain"/>
    <property type="match status" value="1"/>
</dbReference>
<protein>
    <recommendedName>
        <fullName evidence="9">Endoribonuclease YbeY</fullName>
        <ecNumber evidence="9">3.1.-.-</ecNumber>
    </recommendedName>
</protein>
<dbReference type="GO" id="GO:0004521">
    <property type="term" value="F:RNA endonuclease activity"/>
    <property type="evidence" value="ECO:0007669"/>
    <property type="project" value="UniProtKB-UniRule"/>
</dbReference>
<dbReference type="EMBL" id="CP019728">
    <property type="protein sequence ID" value="AQS53167.1"/>
    <property type="molecule type" value="Genomic_DNA"/>
</dbReference>
<evidence type="ECO:0000313" key="11">
    <source>
        <dbReference type="Proteomes" id="UP000188993"/>
    </source>
</evidence>
<dbReference type="GO" id="GO:0005737">
    <property type="term" value="C:cytoplasm"/>
    <property type="evidence" value="ECO:0007669"/>
    <property type="project" value="UniProtKB-SubCell"/>
</dbReference>
<dbReference type="GO" id="GO:0004222">
    <property type="term" value="F:metalloendopeptidase activity"/>
    <property type="evidence" value="ECO:0007669"/>
    <property type="project" value="InterPro"/>
</dbReference>
<name>A0A1S6INN3_9LACT</name>
<comment type="subcellular location">
    <subcellularLocation>
        <location evidence="9">Cytoplasm</location>
    </subcellularLocation>
</comment>
<feature type="binding site" evidence="9">
    <location>
        <position position="125"/>
    </location>
    <ligand>
        <name>Zn(2+)</name>
        <dbReference type="ChEBI" id="CHEBI:29105"/>
        <note>catalytic</note>
    </ligand>
</feature>
<accession>A0A1S6INN3</accession>
<dbReference type="PANTHER" id="PTHR46986">
    <property type="entry name" value="ENDORIBONUCLEASE YBEY, CHLOROPLASTIC"/>
    <property type="match status" value="1"/>
</dbReference>
<dbReference type="HAMAP" id="MF_00009">
    <property type="entry name" value="Endoribonucl_YbeY"/>
    <property type="match status" value="1"/>
</dbReference>
<evidence type="ECO:0000256" key="2">
    <source>
        <dbReference type="ARBA" id="ARBA00022517"/>
    </source>
</evidence>
<dbReference type="NCBIfam" id="TIGR00043">
    <property type="entry name" value="rRNA maturation RNase YbeY"/>
    <property type="match status" value="1"/>
</dbReference>
<keyword evidence="6 9" id="KW-0255">Endonuclease</keyword>
<dbReference type="InterPro" id="IPR002036">
    <property type="entry name" value="YbeY"/>
</dbReference>
<evidence type="ECO:0000256" key="8">
    <source>
        <dbReference type="ARBA" id="ARBA00022833"/>
    </source>
</evidence>
<keyword evidence="5 9" id="KW-0479">Metal-binding</keyword>
<dbReference type="GO" id="GO:0006364">
    <property type="term" value="P:rRNA processing"/>
    <property type="evidence" value="ECO:0007669"/>
    <property type="project" value="UniProtKB-UniRule"/>
</dbReference>
<organism evidence="10 11">
    <name type="scientific">Jeotgalibaca dankookensis</name>
    <dbReference type="NCBI Taxonomy" id="708126"/>
    <lineage>
        <taxon>Bacteria</taxon>
        <taxon>Bacillati</taxon>
        <taxon>Bacillota</taxon>
        <taxon>Bacilli</taxon>
        <taxon>Lactobacillales</taxon>
        <taxon>Carnobacteriaceae</taxon>
        <taxon>Jeotgalibaca</taxon>
    </lineage>
</organism>
<feature type="binding site" evidence="9">
    <location>
        <position position="129"/>
    </location>
    <ligand>
        <name>Zn(2+)</name>
        <dbReference type="ChEBI" id="CHEBI:29105"/>
        <note>catalytic</note>
    </ligand>
</feature>
<dbReference type="Pfam" id="PF02130">
    <property type="entry name" value="YbeY"/>
    <property type="match status" value="1"/>
</dbReference>
<dbReference type="InterPro" id="IPR023091">
    <property type="entry name" value="MetalPrtase_cat_dom_sf_prd"/>
</dbReference>